<keyword evidence="2" id="KW-0812">Transmembrane</keyword>
<dbReference type="AlphaFoldDB" id="A0A2H1VP29"/>
<dbReference type="EMBL" id="ODYU01003610">
    <property type="protein sequence ID" value="SOQ42589.1"/>
    <property type="molecule type" value="Genomic_DNA"/>
</dbReference>
<feature type="compositionally biased region" description="Basic and acidic residues" evidence="1">
    <location>
        <begin position="122"/>
        <end position="136"/>
    </location>
</feature>
<evidence type="ECO:0000256" key="2">
    <source>
        <dbReference type="SAM" id="Phobius"/>
    </source>
</evidence>
<feature type="transmembrane region" description="Helical" evidence="2">
    <location>
        <begin position="225"/>
        <end position="246"/>
    </location>
</feature>
<accession>A0A2H1VP29</accession>
<evidence type="ECO:0000256" key="1">
    <source>
        <dbReference type="SAM" id="MobiDB-lite"/>
    </source>
</evidence>
<feature type="compositionally biased region" description="Basic and acidic residues" evidence="1">
    <location>
        <begin position="92"/>
        <end position="105"/>
    </location>
</feature>
<gene>
    <name evidence="3" type="ORF">SFRICE_010958</name>
</gene>
<feature type="region of interest" description="Disordered" evidence="1">
    <location>
        <begin position="68"/>
        <end position="176"/>
    </location>
</feature>
<feature type="compositionally biased region" description="Low complexity" evidence="1">
    <location>
        <begin position="139"/>
        <end position="148"/>
    </location>
</feature>
<name>A0A2H1VP29_SPOFR</name>
<protein>
    <submittedName>
        <fullName evidence="3">SFRICE_010958</fullName>
    </submittedName>
</protein>
<reference evidence="3" key="1">
    <citation type="submission" date="2016-07" db="EMBL/GenBank/DDBJ databases">
        <authorList>
            <person name="Bretaudeau A."/>
        </authorList>
    </citation>
    <scope>NUCLEOTIDE SEQUENCE</scope>
    <source>
        <strain evidence="3">Rice</strain>
        <tissue evidence="3">Whole body</tissue>
    </source>
</reference>
<organism evidence="3">
    <name type="scientific">Spodoptera frugiperda</name>
    <name type="common">Fall armyworm</name>
    <dbReference type="NCBI Taxonomy" id="7108"/>
    <lineage>
        <taxon>Eukaryota</taxon>
        <taxon>Metazoa</taxon>
        <taxon>Ecdysozoa</taxon>
        <taxon>Arthropoda</taxon>
        <taxon>Hexapoda</taxon>
        <taxon>Insecta</taxon>
        <taxon>Pterygota</taxon>
        <taxon>Neoptera</taxon>
        <taxon>Endopterygota</taxon>
        <taxon>Lepidoptera</taxon>
        <taxon>Glossata</taxon>
        <taxon>Ditrysia</taxon>
        <taxon>Noctuoidea</taxon>
        <taxon>Noctuidae</taxon>
        <taxon>Amphipyrinae</taxon>
        <taxon>Spodoptera</taxon>
    </lineage>
</organism>
<feature type="compositionally biased region" description="Basic and acidic residues" evidence="1">
    <location>
        <begin position="68"/>
        <end position="83"/>
    </location>
</feature>
<keyword evidence="2" id="KW-1133">Transmembrane helix</keyword>
<sequence length="354" mass="39790">MTSPALGEAKASIRLLLTKNHSVPTVPCSFCLSSRSYGKPVSHGKVDKETQSPLLKIFKEIMTREKDDPEKRNLLMEQKEDKKRRQYSGSRTKIDRDSQKMEHAGHIPQIYDGQSAITKPPAKRDDLTNTILRERPLFSSRSCESSSSEQRKRGTPYKTSSIDQRGEFPHNRNRSLAYPSEKKDSWWCWSNKDDKEKDKPKKLQSNDDTCSCVSCALRKLVGSEYACIGCLLLLFAISIIIAYLIICKGVPGFGGDDCKDKTTTPPTTTKCKKSVDSERLKRKIELLNGNRMNNDYPGFNDYDKDLKSYDDPMMSPNKGVAGIVPVTPLVLRVCKDGADRLPPSDSFACLPPIQ</sequence>
<keyword evidence="2" id="KW-0472">Membrane</keyword>
<evidence type="ECO:0000313" key="3">
    <source>
        <dbReference type="EMBL" id="SOQ42589.1"/>
    </source>
</evidence>
<proteinExistence type="predicted"/>